<sequence length="126" mass="14250">RPEFALLFDSALCRDPLNYVMNMFLASAINSRFMLPQISVLSKADILGDELEEIEGWAEDPLNLKEAIDSRLSGMNRLMSQDMMDVIDRLGVEYDPIPFSTRTNLGFSRLYSTVTQVFMGGEPFTT</sequence>
<evidence type="ECO:0008006" key="6">
    <source>
        <dbReference type="Google" id="ProtNLM"/>
    </source>
</evidence>
<dbReference type="AlphaFoldDB" id="X0SMK4"/>
<evidence type="ECO:0000256" key="4">
    <source>
        <dbReference type="ARBA" id="ARBA00023134"/>
    </source>
</evidence>
<dbReference type="Pfam" id="PF03029">
    <property type="entry name" value="ATP_bind_1"/>
    <property type="match status" value="1"/>
</dbReference>
<keyword evidence="2" id="KW-0547">Nucleotide-binding</keyword>
<keyword evidence="4" id="KW-0342">GTP-binding</keyword>
<gene>
    <name evidence="5" type="ORF">S01H1_01708</name>
</gene>
<evidence type="ECO:0000256" key="3">
    <source>
        <dbReference type="ARBA" id="ARBA00022801"/>
    </source>
</evidence>
<feature type="non-terminal residue" evidence="5">
    <location>
        <position position="1"/>
    </location>
</feature>
<dbReference type="GO" id="GO:0016787">
    <property type="term" value="F:hydrolase activity"/>
    <property type="evidence" value="ECO:0007669"/>
    <property type="project" value="UniProtKB-KW"/>
</dbReference>
<comment type="similarity">
    <text evidence="1">Belongs to the GPN-loop GTPase family.</text>
</comment>
<proteinExistence type="inferred from homology"/>
<accession>X0SMK4</accession>
<evidence type="ECO:0000313" key="5">
    <source>
        <dbReference type="EMBL" id="GAF82279.1"/>
    </source>
</evidence>
<dbReference type="Gene3D" id="3.40.50.300">
    <property type="entry name" value="P-loop containing nucleotide triphosphate hydrolases"/>
    <property type="match status" value="1"/>
</dbReference>
<dbReference type="InterPro" id="IPR004130">
    <property type="entry name" value="Gpn"/>
</dbReference>
<reference evidence="5" key="1">
    <citation type="journal article" date="2014" name="Front. Microbiol.">
        <title>High frequency of phylogenetically diverse reductive dehalogenase-homologous genes in deep subseafloor sedimentary metagenomes.</title>
        <authorList>
            <person name="Kawai M."/>
            <person name="Futagami T."/>
            <person name="Toyoda A."/>
            <person name="Takaki Y."/>
            <person name="Nishi S."/>
            <person name="Hori S."/>
            <person name="Arai W."/>
            <person name="Tsubouchi T."/>
            <person name="Morono Y."/>
            <person name="Uchiyama I."/>
            <person name="Ito T."/>
            <person name="Fujiyama A."/>
            <person name="Inagaki F."/>
            <person name="Takami H."/>
        </authorList>
    </citation>
    <scope>NUCLEOTIDE SEQUENCE</scope>
    <source>
        <strain evidence="5">Expedition CK06-06</strain>
    </source>
</reference>
<organism evidence="5">
    <name type="scientific">marine sediment metagenome</name>
    <dbReference type="NCBI Taxonomy" id="412755"/>
    <lineage>
        <taxon>unclassified sequences</taxon>
        <taxon>metagenomes</taxon>
        <taxon>ecological metagenomes</taxon>
    </lineage>
</organism>
<name>X0SMK4_9ZZZZ</name>
<dbReference type="GO" id="GO:0005525">
    <property type="term" value="F:GTP binding"/>
    <property type="evidence" value="ECO:0007669"/>
    <property type="project" value="UniProtKB-KW"/>
</dbReference>
<keyword evidence="3" id="KW-0378">Hydrolase</keyword>
<evidence type="ECO:0000256" key="2">
    <source>
        <dbReference type="ARBA" id="ARBA00022741"/>
    </source>
</evidence>
<dbReference type="InterPro" id="IPR027417">
    <property type="entry name" value="P-loop_NTPase"/>
</dbReference>
<evidence type="ECO:0000256" key="1">
    <source>
        <dbReference type="ARBA" id="ARBA00005290"/>
    </source>
</evidence>
<comment type="caution">
    <text evidence="5">The sequence shown here is derived from an EMBL/GenBank/DDBJ whole genome shotgun (WGS) entry which is preliminary data.</text>
</comment>
<protein>
    <recommendedName>
        <fullName evidence="6">GTPase</fullName>
    </recommendedName>
</protein>
<dbReference type="EMBL" id="BARS01000765">
    <property type="protein sequence ID" value="GAF82279.1"/>
    <property type="molecule type" value="Genomic_DNA"/>
</dbReference>